<dbReference type="Proteomes" id="UP000823900">
    <property type="component" value="Unassembled WGS sequence"/>
</dbReference>
<dbReference type="EMBL" id="DWZA01000078">
    <property type="protein sequence ID" value="HJA71708.1"/>
    <property type="molecule type" value="Genomic_DNA"/>
</dbReference>
<comment type="caution">
    <text evidence="1">The sequence shown here is derived from an EMBL/GenBank/DDBJ whole genome shotgun (WGS) entry which is preliminary data.</text>
</comment>
<reference evidence="1" key="2">
    <citation type="submission" date="2021-04" db="EMBL/GenBank/DDBJ databases">
        <authorList>
            <person name="Gilroy R."/>
        </authorList>
    </citation>
    <scope>NUCLEOTIDE SEQUENCE</scope>
    <source>
        <strain evidence="1">CHK178-16964</strain>
    </source>
</reference>
<organism evidence="1 2">
    <name type="scientific">Candidatus Lachnoclostridium stercoravium</name>
    <dbReference type="NCBI Taxonomy" id="2838633"/>
    <lineage>
        <taxon>Bacteria</taxon>
        <taxon>Bacillati</taxon>
        <taxon>Bacillota</taxon>
        <taxon>Clostridia</taxon>
        <taxon>Lachnospirales</taxon>
        <taxon>Lachnospiraceae</taxon>
    </lineage>
</organism>
<reference evidence="1" key="1">
    <citation type="journal article" date="2021" name="PeerJ">
        <title>Extensive microbial diversity within the chicken gut microbiome revealed by metagenomics and culture.</title>
        <authorList>
            <person name="Gilroy R."/>
            <person name="Ravi A."/>
            <person name="Getino M."/>
            <person name="Pursley I."/>
            <person name="Horton D.L."/>
            <person name="Alikhan N.F."/>
            <person name="Baker D."/>
            <person name="Gharbi K."/>
            <person name="Hall N."/>
            <person name="Watson M."/>
            <person name="Adriaenssens E.M."/>
            <person name="Foster-Nyarko E."/>
            <person name="Jarju S."/>
            <person name="Secka A."/>
            <person name="Antonio M."/>
            <person name="Oren A."/>
            <person name="Chaudhuri R.R."/>
            <person name="La Ragione R."/>
            <person name="Hildebrand F."/>
            <person name="Pallen M.J."/>
        </authorList>
    </citation>
    <scope>NUCLEOTIDE SEQUENCE</scope>
    <source>
        <strain evidence="1">CHK178-16964</strain>
    </source>
</reference>
<name>A0A9D2KNL2_9FIRM</name>
<dbReference type="AlphaFoldDB" id="A0A9D2KNL2"/>
<dbReference type="InterPro" id="IPR025051">
    <property type="entry name" value="DUF3990"/>
</dbReference>
<proteinExistence type="predicted"/>
<protein>
    <submittedName>
        <fullName evidence="1">DUF3990 domain-containing protein</fullName>
    </submittedName>
</protein>
<evidence type="ECO:0000313" key="1">
    <source>
        <dbReference type="EMBL" id="HJA71708.1"/>
    </source>
</evidence>
<sequence length="192" mass="22003">MIELKDGMLLYHGSYTGISRIDLDKCTRGLDFGKGFYLTSSFEQAYAYVPLSVKKAVRLGIVPDDFNLEDGIISVYRFHYDPNLLIHSFLSANPEWLHFVSANRNQSLFPELLKKHRTTDIITGKIADDQTARVLQQYIGGYFGTPGHPDTDKEAIDQLLPNRLQDQFCFRTEDAVKSLEFVRSDRYGDIKR</sequence>
<accession>A0A9D2KNL2</accession>
<dbReference type="Pfam" id="PF13151">
    <property type="entry name" value="DUF3990"/>
    <property type="match status" value="1"/>
</dbReference>
<evidence type="ECO:0000313" key="2">
    <source>
        <dbReference type="Proteomes" id="UP000823900"/>
    </source>
</evidence>
<gene>
    <name evidence="1" type="ORF">IAA07_09060</name>
</gene>